<accession>A0A075H8X9</accession>
<dbReference type="CDD" id="cd03801">
    <property type="entry name" value="GT4_PimA-like"/>
    <property type="match status" value="1"/>
</dbReference>
<sequence>MKLLIGCSPDKLFHLKEFGENLKKKGIECKLVIDTSVYTGFPSKEITKWFETKRKFNDLLKQFQPDAVFVDRRTNFGLAASKLKIPFYVHLRGDVWSESVMAKQTLSKSTSKRSVIWFKERIAKKCFENSTSILPICKYLDNKVREHYPENQTDVLYQGIEPSNWYHAEGMKLKHPCIGLIQNANILEKAKELQILPKVLKAFPKVMFYWVGDGPYKENILSTLEKYDNFKWIGKLEYPEKVRQFLSEIDVYALLTGIDMSPLTLLEAQLMKKPVIATNVGGVPELMSNNVTGFLVEKGDYVDLVDKISALIDNRTKQESMGEEGRKFVEKNFSWEIITEKFLRIMSRDVTKIIHYIFNFFVIIHFFSNKHSIPNFKS</sequence>
<evidence type="ECO:0000313" key="2">
    <source>
        <dbReference type="EMBL" id="AIF11625.1"/>
    </source>
</evidence>
<dbReference type="Gene3D" id="3.40.50.2000">
    <property type="entry name" value="Glycogen Phosphorylase B"/>
    <property type="match status" value="2"/>
</dbReference>
<name>A0A075H8X9_9ARCH</name>
<dbReference type="Pfam" id="PF00534">
    <property type="entry name" value="Glycos_transf_1"/>
    <property type="match status" value="1"/>
</dbReference>
<keyword evidence="2" id="KW-0808">Transferase</keyword>
<dbReference type="PANTHER" id="PTHR12526">
    <property type="entry name" value="GLYCOSYLTRANSFERASE"/>
    <property type="match status" value="1"/>
</dbReference>
<dbReference type="SUPFAM" id="SSF53756">
    <property type="entry name" value="UDP-Glycosyltransferase/glycogen phosphorylase"/>
    <property type="match status" value="1"/>
</dbReference>
<dbReference type="InterPro" id="IPR001296">
    <property type="entry name" value="Glyco_trans_1"/>
</dbReference>
<dbReference type="GO" id="GO:0016757">
    <property type="term" value="F:glycosyltransferase activity"/>
    <property type="evidence" value="ECO:0007669"/>
    <property type="project" value="InterPro"/>
</dbReference>
<organism evidence="2">
    <name type="scientific">uncultured marine thaumarchaeote KM3_53_B02</name>
    <dbReference type="NCBI Taxonomy" id="1456180"/>
    <lineage>
        <taxon>Archaea</taxon>
        <taxon>Nitrososphaerota</taxon>
        <taxon>environmental samples</taxon>
    </lineage>
</organism>
<proteinExistence type="predicted"/>
<protein>
    <submittedName>
        <fullName evidence="2">Glycosyl transferase</fullName>
    </submittedName>
</protein>
<dbReference type="EMBL" id="KF900922">
    <property type="protein sequence ID" value="AIF11625.1"/>
    <property type="molecule type" value="Genomic_DNA"/>
</dbReference>
<reference evidence="2" key="1">
    <citation type="journal article" date="2014" name="Genome Biol. Evol.">
        <title>Pangenome evidence for extensive interdomain horizontal transfer affecting lineage core and shell genes in uncultured planktonic thaumarchaeota and euryarchaeota.</title>
        <authorList>
            <person name="Deschamps P."/>
            <person name="Zivanovic Y."/>
            <person name="Moreira D."/>
            <person name="Rodriguez-Valera F."/>
            <person name="Lopez-Garcia P."/>
        </authorList>
    </citation>
    <scope>NUCLEOTIDE SEQUENCE</scope>
</reference>
<evidence type="ECO:0000259" key="1">
    <source>
        <dbReference type="Pfam" id="PF00534"/>
    </source>
</evidence>
<dbReference type="AlphaFoldDB" id="A0A075H8X9"/>
<feature type="domain" description="Glycosyl transferase family 1" evidence="1">
    <location>
        <begin position="193"/>
        <end position="327"/>
    </location>
</feature>